<evidence type="ECO:0000256" key="18">
    <source>
        <dbReference type="ARBA" id="ARBA00051403"/>
    </source>
</evidence>
<feature type="transmembrane region" description="Helical" evidence="26">
    <location>
        <begin position="267"/>
        <end position="289"/>
    </location>
</feature>
<comment type="catalytic activity">
    <reaction evidence="16">
        <text>L-aspartate(out) = L-aspartate(in)</text>
        <dbReference type="Rhea" id="RHEA:66332"/>
        <dbReference type="ChEBI" id="CHEBI:29991"/>
    </reaction>
    <physiologicalReaction direction="left-to-right" evidence="16">
        <dbReference type="Rhea" id="RHEA:66333"/>
    </physiologicalReaction>
</comment>
<dbReference type="GO" id="GO:0030672">
    <property type="term" value="C:synaptic vesicle membrane"/>
    <property type="evidence" value="ECO:0007669"/>
    <property type="project" value="UniProtKB-SubCell"/>
</dbReference>
<name>A0AAD7Z4U1_DIPPU</name>
<reference evidence="28" key="2">
    <citation type="submission" date="2023-05" db="EMBL/GenBank/DDBJ databases">
        <authorList>
            <person name="Fouks B."/>
        </authorList>
    </citation>
    <scope>NUCLEOTIDE SEQUENCE</scope>
    <source>
        <strain evidence="28">Stay&amp;Tobe</strain>
        <tissue evidence="28">Testes</tissue>
    </source>
</reference>
<feature type="transmembrane region" description="Helical" evidence="26">
    <location>
        <begin position="83"/>
        <end position="101"/>
    </location>
</feature>
<keyword evidence="12" id="KW-0325">Glycoprotein</keyword>
<evidence type="ECO:0000256" key="16">
    <source>
        <dbReference type="ARBA" id="ARBA00050554"/>
    </source>
</evidence>
<keyword evidence="8" id="KW-0769">Symport</keyword>
<keyword evidence="5" id="KW-0813">Transport</keyword>
<comment type="catalytic activity">
    <reaction evidence="18">
        <text>N-acetyl-L-aspartyl-L-glutamate(out) = N-acetyl-L-aspartyl-L-glutamate(in)</text>
        <dbReference type="Rhea" id="RHEA:72599"/>
        <dbReference type="ChEBI" id="CHEBI:76931"/>
    </reaction>
    <physiologicalReaction direction="left-to-right" evidence="18">
        <dbReference type="Rhea" id="RHEA:72600"/>
    </physiologicalReaction>
</comment>
<dbReference type="Gene3D" id="1.20.1250.20">
    <property type="entry name" value="MFS general substrate transporter like domains"/>
    <property type="match status" value="2"/>
</dbReference>
<comment type="catalytic activity">
    <reaction evidence="17">
        <text>N-acetylneuraminate(in) + H(+)(in) = N-acetylneuraminate(out) + H(+)(out)</text>
        <dbReference type="Rhea" id="RHEA:28987"/>
        <dbReference type="ChEBI" id="CHEBI:15378"/>
        <dbReference type="ChEBI" id="CHEBI:35418"/>
    </reaction>
    <physiologicalReaction direction="right-to-left" evidence="17">
        <dbReference type="Rhea" id="RHEA:28989"/>
    </physiologicalReaction>
</comment>
<evidence type="ECO:0000256" key="8">
    <source>
        <dbReference type="ARBA" id="ARBA00022847"/>
    </source>
</evidence>
<evidence type="ECO:0000313" key="29">
    <source>
        <dbReference type="Proteomes" id="UP001233999"/>
    </source>
</evidence>
<keyword evidence="11 26" id="KW-0472">Membrane</keyword>
<dbReference type="AlphaFoldDB" id="A0AAD7Z4U1"/>
<comment type="caution">
    <text evidence="28">The sequence shown here is derived from an EMBL/GenBank/DDBJ whole genome shotgun (WGS) entry which is preliminary data.</text>
</comment>
<feature type="transmembrane region" description="Helical" evidence="26">
    <location>
        <begin position="343"/>
        <end position="363"/>
    </location>
</feature>
<evidence type="ECO:0000256" key="24">
    <source>
        <dbReference type="ARBA" id="ARBA00081195"/>
    </source>
</evidence>
<dbReference type="InterPro" id="IPR050382">
    <property type="entry name" value="MFS_Na/Anion_cotransporter"/>
</dbReference>
<feature type="transmembrane region" description="Helical" evidence="26">
    <location>
        <begin position="209"/>
        <end position="228"/>
    </location>
</feature>
<evidence type="ECO:0000256" key="23">
    <source>
        <dbReference type="ARBA" id="ARBA00080244"/>
    </source>
</evidence>
<keyword evidence="7 26" id="KW-0812">Transmembrane</keyword>
<evidence type="ECO:0000256" key="10">
    <source>
        <dbReference type="ARBA" id="ARBA00023018"/>
    </source>
</evidence>
<comment type="catalytic activity">
    <reaction evidence="20">
        <text>D-glucuronate(out) + H(+)(out) = D-glucuronate(in) + H(+)(in)</text>
        <dbReference type="Rhea" id="RHEA:72591"/>
        <dbReference type="ChEBI" id="CHEBI:15378"/>
        <dbReference type="ChEBI" id="CHEBI:58720"/>
    </reaction>
    <physiologicalReaction direction="left-to-right" evidence="20">
        <dbReference type="Rhea" id="RHEA:72592"/>
    </physiologicalReaction>
</comment>
<dbReference type="EMBL" id="JASPKZ010010672">
    <property type="protein sequence ID" value="KAJ9573906.1"/>
    <property type="molecule type" value="Genomic_DNA"/>
</dbReference>
<keyword evidence="6" id="KW-1003">Cell membrane</keyword>
<evidence type="ECO:0000259" key="27">
    <source>
        <dbReference type="PROSITE" id="PS50850"/>
    </source>
</evidence>
<evidence type="ECO:0000256" key="6">
    <source>
        <dbReference type="ARBA" id="ARBA00022475"/>
    </source>
</evidence>
<gene>
    <name evidence="28" type="ORF">L9F63_008705</name>
</gene>
<evidence type="ECO:0000256" key="7">
    <source>
        <dbReference type="ARBA" id="ARBA00022692"/>
    </source>
</evidence>
<evidence type="ECO:0000256" key="26">
    <source>
        <dbReference type="SAM" id="Phobius"/>
    </source>
</evidence>
<keyword evidence="14" id="KW-0968">Cytoplasmic vesicle</keyword>
<dbReference type="InterPro" id="IPR020846">
    <property type="entry name" value="MFS_dom"/>
</dbReference>
<evidence type="ECO:0000256" key="2">
    <source>
        <dbReference type="ARBA" id="ARBA00004554"/>
    </source>
</evidence>
<feature type="transmembrane region" description="Helical" evidence="26">
    <location>
        <begin position="434"/>
        <end position="453"/>
    </location>
</feature>
<keyword evidence="9 26" id="KW-1133">Transmembrane helix</keyword>
<evidence type="ECO:0000256" key="14">
    <source>
        <dbReference type="ARBA" id="ARBA00023329"/>
    </source>
</evidence>
<dbReference type="InterPro" id="IPR036259">
    <property type="entry name" value="MFS_trans_sf"/>
</dbReference>
<keyword evidence="29" id="KW-1185">Reference proteome</keyword>
<evidence type="ECO:0000256" key="25">
    <source>
        <dbReference type="ARBA" id="ARBA00081925"/>
    </source>
</evidence>
<evidence type="ECO:0000256" key="9">
    <source>
        <dbReference type="ARBA" id="ARBA00022989"/>
    </source>
</evidence>
<evidence type="ECO:0000256" key="12">
    <source>
        <dbReference type="ARBA" id="ARBA00023180"/>
    </source>
</evidence>
<evidence type="ECO:0000256" key="3">
    <source>
        <dbReference type="ARBA" id="ARBA00004638"/>
    </source>
</evidence>
<evidence type="ECO:0000256" key="20">
    <source>
        <dbReference type="ARBA" id="ARBA00051612"/>
    </source>
</evidence>
<dbReference type="CDD" id="cd17318">
    <property type="entry name" value="MFS_SLC17"/>
    <property type="match status" value="1"/>
</dbReference>
<comment type="function">
    <text evidence="21">Receptor for CM101, a polysaccharide produced by group B Streptococcus with antipathoangiogenic properties.</text>
</comment>
<comment type="subcellular location">
    <subcellularLocation>
        <location evidence="2">Basolateral cell membrane</location>
        <topology evidence="2">Multi-pass membrane protein</topology>
    </subcellularLocation>
    <subcellularLocation>
        <location evidence="3">Cytoplasmic vesicle</location>
        <location evidence="3">Secretory vesicle membrane</location>
        <topology evidence="3">Multi-pass membrane protein</topology>
    </subcellularLocation>
    <subcellularLocation>
        <location evidence="1">Cytoplasmic vesicle</location>
        <location evidence="1">Secretory vesicle</location>
        <location evidence="1">Synaptic vesicle membrane</location>
    </subcellularLocation>
    <subcellularLocation>
        <location evidence="4">Lysosome membrane</location>
    </subcellularLocation>
</comment>
<feature type="transmembrane region" description="Helical" evidence="26">
    <location>
        <begin position="309"/>
        <end position="331"/>
    </location>
</feature>
<evidence type="ECO:0000256" key="1">
    <source>
        <dbReference type="ARBA" id="ARBA00004432"/>
    </source>
</evidence>
<reference evidence="28" key="1">
    <citation type="journal article" date="2023" name="IScience">
        <title>Live-bearing cockroach genome reveals convergent evolutionary mechanisms linked to viviparity in insects and beyond.</title>
        <authorList>
            <person name="Fouks B."/>
            <person name="Harrison M.C."/>
            <person name="Mikhailova A.A."/>
            <person name="Marchal E."/>
            <person name="English S."/>
            <person name="Carruthers M."/>
            <person name="Jennings E.C."/>
            <person name="Chiamaka E.L."/>
            <person name="Frigard R.A."/>
            <person name="Pippel M."/>
            <person name="Attardo G.M."/>
            <person name="Benoit J.B."/>
            <person name="Bornberg-Bauer E."/>
            <person name="Tobe S.S."/>
        </authorList>
    </citation>
    <scope>NUCLEOTIDE SEQUENCE</scope>
    <source>
        <strain evidence="28">Stay&amp;Tobe</strain>
    </source>
</reference>
<dbReference type="FunFam" id="1.20.1250.20:FF:000067">
    <property type="entry name" value="sialin isoform X2"/>
    <property type="match status" value="1"/>
</dbReference>
<dbReference type="FunFam" id="1.20.1250.20:FF:000003">
    <property type="entry name" value="Solute carrier family 17 member 3"/>
    <property type="match status" value="1"/>
</dbReference>
<keyword evidence="13" id="KW-0458">Lysosome</keyword>
<organism evidence="28 29">
    <name type="scientific">Diploptera punctata</name>
    <name type="common">Pacific beetle cockroach</name>
    <dbReference type="NCBI Taxonomy" id="6984"/>
    <lineage>
        <taxon>Eukaryota</taxon>
        <taxon>Metazoa</taxon>
        <taxon>Ecdysozoa</taxon>
        <taxon>Arthropoda</taxon>
        <taxon>Hexapoda</taxon>
        <taxon>Insecta</taxon>
        <taxon>Pterygota</taxon>
        <taxon>Neoptera</taxon>
        <taxon>Polyneoptera</taxon>
        <taxon>Dictyoptera</taxon>
        <taxon>Blattodea</taxon>
        <taxon>Blaberoidea</taxon>
        <taxon>Blaberidae</taxon>
        <taxon>Diplopterinae</taxon>
        <taxon>Diploptera</taxon>
    </lineage>
</organism>
<proteinExistence type="predicted"/>
<keyword evidence="10" id="KW-0770">Synapse</keyword>
<evidence type="ECO:0000256" key="19">
    <source>
        <dbReference type="ARBA" id="ARBA00051447"/>
    </source>
</evidence>
<protein>
    <recommendedName>
        <fullName evidence="22">Sialin</fullName>
    </recommendedName>
    <alternativeName>
        <fullName evidence="25">H(+)/nitrate cotransporter</fullName>
    </alternativeName>
    <alternativeName>
        <fullName evidence="23">H(+)/sialic acid cotransporter</fullName>
    </alternativeName>
    <alternativeName>
        <fullName evidence="24">Vesicular excitatory amino acid transporter</fullName>
    </alternativeName>
</protein>
<feature type="transmembrane region" description="Helical" evidence="26">
    <location>
        <begin position="400"/>
        <end position="422"/>
    </location>
</feature>
<feature type="transmembrane region" description="Helical" evidence="26">
    <location>
        <begin position="36"/>
        <end position="63"/>
    </location>
</feature>
<feature type="domain" description="Major facilitator superfamily (MFS) profile" evidence="27">
    <location>
        <begin position="36"/>
        <end position="458"/>
    </location>
</feature>
<evidence type="ECO:0000256" key="17">
    <source>
        <dbReference type="ARBA" id="ARBA00050625"/>
    </source>
</evidence>
<dbReference type="PANTHER" id="PTHR11662:SF455">
    <property type="entry name" value="GH23975P"/>
    <property type="match status" value="1"/>
</dbReference>
<dbReference type="GO" id="GO:0016323">
    <property type="term" value="C:basolateral plasma membrane"/>
    <property type="evidence" value="ECO:0007669"/>
    <property type="project" value="UniProtKB-SubCell"/>
</dbReference>
<dbReference type="PROSITE" id="PS50850">
    <property type="entry name" value="MFS"/>
    <property type="match status" value="1"/>
</dbReference>
<dbReference type="GO" id="GO:0046942">
    <property type="term" value="P:carboxylic acid transport"/>
    <property type="evidence" value="ECO:0007669"/>
    <property type="project" value="UniProtKB-ARBA"/>
</dbReference>
<sequence>MTTQEQSPRLEKFEISQSEGDGLGSTWLFWKRRRNIVAIMAFFGFFGVYAMRVNLSVAIVAMTSEKNVTLRNGTIATYKEFDWSPTVHGLVLSSFFYGYIFTQIPGGWLGARFGGSIVYGVGVGVTALFTLLTPPLVWFGVDALIAVRVIEGLFEGMTYPCMHAVWGKWAPPLERSRLASFATSGSHVGTVISLPMSGLLANYFGWESIFYVFGAVVAIWLVLWLWIVKSRPEDDPKITPEELKYIENALGTVGNKHPWSKIMTSPAVWAIIVAHFSENWGFYTLLTQLPTFMKEVLGYEVQKGGLMSAIPYLLMAMVLMISGRVADWLIANRYLTTTKVRKLFTCGAFLAQTVFMLMAALTLTPFGSVAGLSVAVGLGGFALSGFFVNHLDLAPIHAPVLMGISNTVATLPGIISPLLTGYLVQDKTASEWQMVFYIASGIYLFGAIIYGIFASGELQSWAEETGLQEEGNNDVDKTAHCYTNKAMVDDAV</sequence>
<dbReference type="SUPFAM" id="SSF103473">
    <property type="entry name" value="MFS general substrate transporter"/>
    <property type="match status" value="1"/>
</dbReference>
<evidence type="ECO:0000256" key="11">
    <source>
        <dbReference type="ARBA" id="ARBA00023136"/>
    </source>
</evidence>
<evidence type="ECO:0000256" key="21">
    <source>
        <dbReference type="ARBA" id="ARBA00056891"/>
    </source>
</evidence>
<feature type="transmembrane region" description="Helical" evidence="26">
    <location>
        <begin position="113"/>
        <end position="133"/>
    </location>
</feature>
<dbReference type="InterPro" id="IPR011701">
    <property type="entry name" value="MFS"/>
</dbReference>
<evidence type="ECO:0000256" key="15">
    <source>
        <dbReference type="ARBA" id="ARBA00050101"/>
    </source>
</evidence>
<evidence type="ECO:0000256" key="22">
    <source>
        <dbReference type="ARBA" id="ARBA00069713"/>
    </source>
</evidence>
<dbReference type="GO" id="GO:0005765">
    <property type="term" value="C:lysosomal membrane"/>
    <property type="evidence" value="ECO:0007669"/>
    <property type="project" value="UniProtKB-SubCell"/>
</dbReference>
<dbReference type="PANTHER" id="PTHR11662">
    <property type="entry name" value="SOLUTE CARRIER FAMILY 17"/>
    <property type="match status" value="1"/>
</dbReference>
<comment type="catalytic activity">
    <reaction evidence="15">
        <text>2 nitrate(out) + H(+)(out) = 2 nitrate(in) + H(+)(in)</text>
        <dbReference type="Rhea" id="RHEA:71539"/>
        <dbReference type="ChEBI" id="CHEBI:15378"/>
        <dbReference type="ChEBI" id="CHEBI:17632"/>
    </reaction>
    <physiologicalReaction direction="left-to-right" evidence="15">
        <dbReference type="Rhea" id="RHEA:71540"/>
    </physiologicalReaction>
</comment>
<dbReference type="Proteomes" id="UP001233999">
    <property type="component" value="Unassembled WGS sequence"/>
</dbReference>
<evidence type="ECO:0000256" key="5">
    <source>
        <dbReference type="ARBA" id="ARBA00022448"/>
    </source>
</evidence>
<evidence type="ECO:0000256" key="13">
    <source>
        <dbReference type="ARBA" id="ARBA00023228"/>
    </source>
</evidence>
<feature type="transmembrane region" description="Helical" evidence="26">
    <location>
        <begin position="369"/>
        <end position="388"/>
    </location>
</feature>
<comment type="catalytic activity">
    <reaction evidence="19">
        <text>L-glutamate(out) = L-glutamate(in)</text>
        <dbReference type="Rhea" id="RHEA:66336"/>
        <dbReference type="ChEBI" id="CHEBI:29985"/>
    </reaction>
    <physiologicalReaction direction="left-to-right" evidence="19">
        <dbReference type="Rhea" id="RHEA:66337"/>
    </physiologicalReaction>
</comment>
<dbReference type="GO" id="GO:0006820">
    <property type="term" value="P:monoatomic anion transport"/>
    <property type="evidence" value="ECO:0007669"/>
    <property type="project" value="TreeGrafter"/>
</dbReference>
<accession>A0AAD7Z4U1</accession>
<evidence type="ECO:0000256" key="4">
    <source>
        <dbReference type="ARBA" id="ARBA00004656"/>
    </source>
</evidence>
<dbReference type="Pfam" id="PF07690">
    <property type="entry name" value="MFS_1"/>
    <property type="match status" value="1"/>
</dbReference>
<dbReference type="GO" id="GO:0015293">
    <property type="term" value="F:symporter activity"/>
    <property type="evidence" value="ECO:0007669"/>
    <property type="project" value="UniProtKB-KW"/>
</dbReference>
<evidence type="ECO:0000313" key="28">
    <source>
        <dbReference type="EMBL" id="KAJ9573906.1"/>
    </source>
</evidence>